<feature type="transmembrane region" description="Helical" evidence="1">
    <location>
        <begin position="168"/>
        <end position="190"/>
    </location>
</feature>
<reference evidence="2 3" key="1">
    <citation type="journal article" date="2012" name="J. Bacteriol.">
        <title>Genome sequence of benzo(a)pyrene-degrading bacterium Novosphingobium pentaromativorans US6-1.</title>
        <authorList>
            <person name="Luo Y.R."/>
            <person name="Kang S.G."/>
            <person name="Kim S.J."/>
            <person name="Kim M.R."/>
            <person name="Li N."/>
            <person name="Lee J.H."/>
            <person name="Kwon K.K."/>
        </authorList>
    </citation>
    <scope>NUCLEOTIDE SEQUENCE [LARGE SCALE GENOMIC DNA]</scope>
    <source>
        <strain evidence="2 3">US6-1</strain>
    </source>
</reference>
<organism evidence="2 3">
    <name type="scientific">Novosphingobium pentaromativorans US6-1</name>
    <dbReference type="NCBI Taxonomy" id="1088721"/>
    <lineage>
        <taxon>Bacteria</taxon>
        <taxon>Pseudomonadati</taxon>
        <taxon>Pseudomonadota</taxon>
        <taxon>Alphaproteobacteria</taxon>
        <taxon>Sphingomonadales</taxon>
        <taxon>Sphingomonadaceae</taxon>
        <taxon>Novosphingobium</taxon>
    </lineage>
</organism>
<comment type="caution">
    <text evidence="2">The sequence shown here is derived from an EMBL/GenBank/DDBJ whole genome shotgun (WGS) entry which is preliminary data.</text>
</comment>
<protein>
    <submittedName>
        <fullName evidence="2">Uncharacterized protein</fullName>
    </submittedName>
</protein>
<evidence type="ECO:0000313" key="2">
    <source>
        <dbReference type="EMBL" id="EHJ61546.1"/>
    </source>
</evidence>
<evidence type="ECO:0000313" key="3">
    <source>
        <dbReference type="Proteomes" id="UP000004030"/>
    </source>
</evidence>
<dbReference type="Gene3D" id="1.20.1740.10">
    <property type="entry name" value="Amino acid/polyamine transporter I"/>
    <property type="match status" value="1"/>
</dbReference>
<dbReference type="RefSeq" id="WP_007012222.1">
    <property type="nucleotide sequence ID" value="NZ_AGFM01000017.1"/>
</dbReference>
<dbReference type="PATRIC" id="fig|1088721.3.peg.1290"/>
<feature type="transmembrane region" description="Helical" evidence="1">
    <location>
        <begin position="244"/>
        <end position="264"/>
    </location>
</feature>
<feature type="transmembrane region" description="Helical" evidence="1">
    <location>
        <begin position="137"/>
        <end position="156"/>
    </location>
</feature>
<feature type="transmembrane region" description="Helical" evidence="1">
    <location>
        <begin position="60"/>
        <end position="82"/>
    </location>
</feature>
<keyword evidence="1" id="KW-1133">Transmembrane helix</keyword>
<feature type="transmembrane region" description="Helical" evidence="1">
    <location>
        <begin position="284"/>
        <end position="305"/>
    </location>
</feature>
<proteinExistence type="predicted"/>
<feature type="transmembrane region" description="Helical" evidence="1">
    <location>
        <begin position="355"/>
        <end position="372"/>
    </location>
</feature>
<feature type="transmembrane region" description="Helical" evidence="1">
    <location>
        <begin position="384"/>
        <end position="403"/>
    </location>
</feature>
<dbReference type="STRING" id="1088721.JI59_13575"/>
<feature type="transmembrane region" description="Helical" evidence="1">
    <location>
        <begin position="202"/>
        <end position="223"/>
    </location>
</feature>
<sequence length="405" mass="42893">MIAGMIDIAMAVAGIAVAALLFWPRLAKAKLWRATVTPLASIIGSGFLILGPILTDTFGTWGIVAMALLCFAGYAFGSAIRYNIARLDEPDRDTDLANRVEGIASWALAFAYVISVAYYLNLFGAFAARIFGAPSDLLGRAITTGVYLVILAAGLTKGFSLLERMEQVTVSIKLVVIAALIAALAVHAGVEWNGHHLETSGMKLGFIGSVQLMFGLIVTVQGFETSRYLGSHYSPDERQRSMRLSQWIATGIYLAYVALLAVSFESGSFTLEETAIIDMMRGVSVVLGPLLILAALSAQFSAAVADTNGSGGLVRELTQGKVGGKTTYLILVGVGLAMTWLANVFEIIAYASRAFAFYYAAQSLLAALRAWYGGARDGRDRRVLLFGALAVLGAAAAVFGTSAEG</sequence>
<dbReference type="Proteomes" id="UP000004030">
    <property type="component" value="Unassembled WGS sequence"/>
</dbReference>
<dbReference type="AlphaFoldDB" id="G6EAY3"/>
<keyword evidence="1" id="KW-0812">Transmembrane</keyword>
<name>G6EAY3_9SPHN</name>
<accession>G6EAY3</accession>
<dbReference type="eggNOG" id="ENOG502Z7XH">
    <property type="taxonomic scope" value="Bacteria"/>
</dbReference>
<evidence type="ECO:0000256" key="1">
    <source>
        <dbReference type="SAM" id="Phobius"/>
    </source>
</evidence>
<keyword evidence="1" id="KW-0472">Membrane</keyword>
<feature type="transmembrane region" description="Helical" evidence="1">
    <location>
        <begin position="6"/>
        <end position="23"/>
    </location>
</feature>
<dbReference type="EMBL" id="AGFM01000017">
    <property type="protein sequence ID" value="EHJ61546.1"/>
    <property type="molecule type" value="Genomic_DNA"/>
</dbReference>
<feature type="transmembrane region" description="Helical" evidence="1">
    <location>
        <begin position="326"/>
        <end position="349"/>
    </location>
</feature>
<gene>
    <name evidence="2" type="ORF">NSU_1307</name>
</gene>
<keyword evidence="3" id="KW-1185">Reference proteome</keyword>
<feature type="transmembrane region" description="Helical" evidence="1">
    <location>
        <begin position="35"/>
        <end position="54"/>
    </location>
</feature>
<feature type="transmembrane region" description="Helical" evidence="1">
    <location>
        <begin position="103"/>
        <end position="131"/>
    </location>
</feature>